<dbReference type="GO" id="GO:0031380">
    <property type="term" value="C:nuclear RNA-directed RNA polymerase complex"/>
    <property type="evidence" value="ECO:0007669"/>
    <property type="project" value="TreeGrafter"/>
</dbReference>
<keyword evidence="3" id="KW-0378">Hydrolase</keyword>
<evidence type="ECO:0000256" key="6">
    <source>
        <dbReference type="SAM" id="Coils"/>
    </source>
</evidence>
<dbReference type="AlphaFoldDB" id="A0A8H7SB57"/>
<feature type="coiled-coil region" evidence="6">
    <location>
        <begin position="827"/>
        <end position="857"/>
    </location>
</feature>
<organism evidence="11 12">
    <name type="scientific">Circinella minor</name>
    <dbReference type="NCBI Taxonomy" id="1195481"/>
    <lineage>
        <taxon>Eukaryota</taxon>
        <taxon>Fungi</taxon>
        <taxon>Fungi incertae sedis</taxon>
        <taxon>Mucoromycota</taxon>
        <taxon>Mucoromycotina</taxon>
        <taxon>Mucoromycetes</taxon>
        <taxon>Mucorales</taxon>
        <taxon>Lichtheimiaceae</taxon>
        <taxon>Circinella</taxon>
    </lineage>
</organism>
<proteinExistence type="inferred from homology"/>
<feature type="region of interest" description="Disordered" evidence="7">
    <location>
        <begin position="588"/>
        <end position="651"/>
    </location>
</feature>
<feature type="region of interest" description="Disordered" evidence="7">
    <location>
        <begin position="40"/>
        <end position="66"/>
    </location>
</feature>
<evidence type="ECO:0000256" key="4">
    <source>
        <dbReference type="ARBA" id="ARBA00022806"/>
    </source>
</evidence>
<protein>
    <recommendedName>
        <fullName evidence="13">RNA helicase</fullName>
    </recommendedName>
</protein>
<sequence length="1280" mass="147079">RNRQPKWNSSQWDPFESPTNDSGPSVVNATLNFNTNQFDITNEYSTRSRTQTSPTQPRKSKFDYTNNYDDSQSMSWAMDAQQGWDSAPVSHQAEPWNQVYDNNDGGEARFSKPEALTFKLNADIPDKPFFSQEIDYSSIQHRPIIPEPEDILEEDTMQEYQPSYNNRFQPLPNIPLNRVNGPYESPEEYLYTHFELMRNDLLIPLKTAVRSYKESVRMIKNDPTYADHPEAQPLRGFRVYEHVKLKSLVFSSRHVAYRISFRLPYHVRISWPQSKRLIEGTLVLLSKDNFGKDIKIATVVERGEDPVRGSNRFEYLISIHLERDNENDPLGFGDPTLSSEDKYVMLEATDGYFEAYRHVLSTIQKIPPSELPFSPYLVDVSKDIQLPHYGAMKRNYDIAQYRGGKRLGPAMPIDITRPWPQYQMSMDNTQMDALKTMLSNNIAVVQGPPGTGKTYVGTYAMRVLLNNFSTSIGPIICICQTNHALDQFLEHILDYEDKIVRIGSRSKSDLLKDHLLFELRKTSESVRGVGRLFRKRDDIQKQIMNIITEMYEEPCVSLDYIKKIDGLNAQQREYLSRLAVYEEKRANAPSAQAQIVDDEDDWVTSTPAPTPTPPPPSRSQKKPSRGKQQRGRGRNDEWASGNPNIQEPTQKKEINPIEIWLKDAIEFVGPTSSLYTYTDQLKEDLLDTQQGLVFEDDVDESDLVDEEELREITANYVEETDTRKRPMIHIGSGYQKKKEQPAVVTMYGIHVENKRPGTENERKVVNYKKIEAARTFDTNTFNFFEDTIDQSALEPQHHVLERWIKEEPDVTMWPLPVRLKAHKKWADQRYKEQCQALRKLMKEYEDTSAEIRRLNTLSDARLCRENRVIGMTSTAAAKYHDLLEEIRPKIMVVEEAAEMMESHIVSALTRSLQHLVLIGDHQQLRPQNAVHALSEQHFLNVSLFERLVRNELPFTRLSHQRRMRPEIRMLINPIYSDPPLRDHPDVLKRQAIRGVDESVFFLSHNEAESSIADTASKTNEHEAMMAAKLSTYLLLQGYTPDDITIITMYSGQKSLIKRLLRAERRSDLDPTTIHVSSVDGYQGEENKIIILSLVRSNAAGQIGFLKVANRVCVALSRAKEGMYILGNASLLCERSDLWNEIVGNLEEHRKSSIGTRLRLRCSRHNVPTDVQWPVDFAPIPEGGCTRMCGETLECGHQCATICHPYDHSETRCRQDCRRVLPRCNHPCTRQCWESCGSCLTNITIRLPCGHELEGECGKLQRMMLNAPSMKCPLCRVIGLE</sequence>
<feature type="compositionally biased region" description="Basic residues" evidence="7">
    <location>
        <begin position="619"/>
        <end position="632"/>
    </location>
</feature>
<evidence type="ECO:0000313" key="12">
    <source>
        <dbReference type="Proteomes" id="UP000646827"/>
    </source>
</evidence>
<dbReference type="CDD" id="cd06008">
    <property type="entry name" value="NF-X1-zinc-finger"/>
    <property type="match status" value="1"/>
</dbReference>
<feature type="compositionally biased region" description="Low complexity" evidence="7">
    <location>
        <begin position="45"/>
        <end position="57"/>
    </location>
</feature>
<dbReference type="PROSITE" id="PS00018">
    <property type="entry name" value="EF_HAND_1"/>
    <property type="match status" value="1"/>
</dbReference>
<dbReference type="PANTHER" id="PTHR10887:SF341">
    <property type="entry name" value="NFX1-TYPE ZINC FINGER-CONTAINING PROTEIN 1"/>
    <property type="match status" value="1"/>
</dbReference>
<keyword evidence="5" id="KW-0067">ATP-binding</keyword>
<dbReference type="SUPFAM" id="SSF52540">
    <property type="entry name" value="P-loop containing nucleoside triphosphate hydrolases"/>
    <property type="match status" value="1"/>
</dbReference>
<dbReference type="GO" id="GO:0031048">
    <property type="term" value="P:regulatory ncRNA-mediated heterochromatin formation"/>
    <property type="evidence" value="ECO:0007669"/>
    <property type="project" value="TreeGrafter"/>
</dbReference>
<feature type="domain" description="DNA2/NAM7 helicase helicase" evidence="8">
    <location>
        <begin position="426"/>
        <end position="568"/>
    </location>
</feature>
<dbReference type="InterPro" id="IPR018247">
    <property type="entry name" value="EF_Hand_1_Ca_BS"/>
</dbReference>
<dbReference type="GO" id="GO:0004386">
    <property type="term" value="F:helicase activity"/>
    <property type="evidence" value="ECO:0007669"/>
    <property type="project" value="UniProtKB-KW"/>
</dbReference>
<feature type="region of interest" description="Disordered" evidence="7">
    <location>
        <begin position="1"/>
        <end position="28"/>
    </location>
</feature>
<comment type="caution">
    <text evidence="11">The sequence shown here is derived from an EMBL/GenBank/DDBJ whole genome shotgun (WGS) entry which is preliminary data.</text>
</comment>
<gene>
    <name evidence="11" type="ORF">INT45_011746</name>
</gene>
<dbReference type="InterPro" id="IPR041679">
    <property type="entry name" value="DNA2/NAM7-like_C"/>
</dbReference>
<dbReference type="Gene3D" id="3.40.50.300">
    <property type="entry name" value="P-loop containing nucleotide triphosphate hydrolases"/>
    <property type="match status" value="3"/>
</dbReference>
<dbReference type="Pfam" id="PF25396">
    <property type="entry name" value="ZNFX1"/>
    <property type="match status" value="1"/>
</dbReference>
<feature type="non-terminal residue" evidence="11">
    <location>
        <position position="1"/>
    </location>
</feature>
<name>A0A8H7SB57_9FUNG</name>
<evidence type="ECO:0000256" key="2">
    <source>
        <dbReference type="ARBA" id="ARBA00022741"/>
    </source>
</evidence>
<comment type="similarity">
    <text evidence="1">Belongs to the DNA2/NAM7 helicase family.</text>
</comment>
<feature type="domain" description="DNA2/NAM7 helicase-like C-terminal" evidence="9">
    <location>
        <begin position="939"/>
        <end position="1128"/>
    </location>
</feature>
<dbReference type="GO" id="GO:0005524">
    <property type="term" value="F:ATP binding"/>
    <property type="evidence" value="ECO:0007669"/>
    <property type="project" value="UniProtKB-KW"/>
</dbReference>
<dbReference type="Pfam" id="PF13086">
    <property type="entry name" value="AAA_11"/>
    <property type="match status" value="2"/>
</dbReference>
<feature type="domain" description="DNA2/NAM7 helicase helicase" evidence="8">
    <location>
        <begin position="790"/>
        <end position="926"/>
    </location>
</feature>
<reference evidence="11 12" key="1">
    <citation type="submission" date="2020-12" db="EMBL/GenBank/DDBJ databases">
        <title>Metabolic potential, ecology and presence of endohyphal bacteria is reflected in genomic diversity of Mucoromycotina.</title>
        <authorList>
            <person name="Muszewska A."/>
            <person name="Okrasinska A."/>
            <person name="Steczkiewicz K."/>
            <person name="Drgas O."/>
            <person name="Orlowska M."/>
            <person name="Perlinska-Lenart U."/>
            <person name="Aleksandrzak-Piekarczyk T."/>
            <person name="Szatraj K."/>
            <person name="Zielenkiewicz U."/>
            <person name="Pilsyk S."/>
            <person name="Malc E."/>
            <person name="Mieczkowski P."/>
            <person name="Kruszewska J.S."/>
            <person name="Biernat P."/>
            <person name="Pawlowska J."/>
        </authorList>
    </citation>
    <scope>NUCLEOTIDE SEQUENCE [LARGE SCALE GENOMIC DNA]</scope>
    <source>
        <strain evidence="11 12">CBS 142.35</strain>
    </source>
</reference>
<dbReference type="Pfam" id="PF13087">
    <property type="entry name" value="AAA_12"/>
    <property type="match status" value="1"/>
</dbReference>
<evidence type="ECO:0000256" key="1">
    <source>
        <dbReference type="ARBA" id="ARBA00007913"/>
    </source>
</evidence>
<dbReference type="InterPro" id="IPR041677">
    <property type="entry name" value="DNA2/NAM7_AAA_11"/>
</dbReference>
<feature type="compositionally biased region" description="Pro residues" evidence="7">
    <location>
        <begin position="608"/>
        <end position="617"/>
    </location>
</feature>
<dbReference type="InterPro" id="IPR057373">
    <property type="entry name" value="ZNFX1"/>
</dbReference>
<dbReference type="PANTHER" id="PTHR10887">
    <property type="entry name" value="DNA2/NAM7 HELICASE FAMILY"/>
    <property type="match status" value="1"/>
</dbReference>
<dbReference type="InterPro" id="IPR027417">
    <property type="entry name" value="P-loop_NTPase"/>
</dbReference>
<dbReference type="OrthoDB" id="409395at2759"/>
<evidence type="ECO:0008006" key="13">
    <source>
        <dbReference type="Google" id="ProtNLM"/>
    </source>
</evidence>
<dbReference type="CDD" id="cd17936">
    <property type="entry name" value="EEXXEc_NFX1"/>
    <property type="match status" value="1"/>
</dbReference>
<evidence type="ECO:0000256" key="5">
    <source>
        <dbReference type="ARBA" id="ARBA00022840"/>
    </source>
</evidence>
<dbReference type="Proteomes" id="UP000646827">
    <property type="component" value="Unassembled WGS sequence"/>
</dbReference>
<keyword evidence="2" id="KW-0547">Nucleotide-binding</keyword>
<dbReference type="GO" id="GO:0005694">
    <property type="term" value="C:chromosome"/>
    <property type="evidence" value="ECO:0007669"/>
    <property type="project" value="UniProtKB-ARBA"/>
</dbReference>
<accession>A0A8H7SB57</accession>
<dbReference type="InterPro" id="IPR045055">
    <property type="entry name" value="DNA2/NAM7-like"/>
</dbReference>
<evidence type="ECO:0000256" key="3">
    <source>
        <dbReference type="ARBA" id="ARBA00022801"/>
    </source>
</evidence>
<evidence type="ECO:0000259" key="10">
    <source>
        <dbReference type="Pfam" id="PF25396"/>
    </source>
</evidence>
<keyword evidence="4" id="KW-0347">Helicase</keyword>
<keyword evidence="6" id="KW-0175">Coiled coil</keyword>
<keyword evidence="12" id="KW-1185">Reference proteome</keyword>
<dbReference type="FunFam" id="3.40.50.300:FF:000326">
    <property type="entry name" value="P-loop containing nucleoside triphosphate hydrolase"/>
    <property type="match status" value="1"/>
</dbReference>
<dbReference type="InterPro" id="IPR047187">
    <property type="entry name" value="SF1_C_Upf1"/>
</dbReference>
<dbReference type="EMBL" id="JAEPRB010000020">
    <property type="protein sequence ID" value="KAG2226129.1"/>
    <property type="molecule type" value="Genomic_DNA"/>
</dbReference>
<dbReference type="CDD" id="cd18808">
    <property type="entry name" value="SF1_C_Upf1"/>
    <property type="match status" value="1"/>
</dbReference>
<dbReference type="GO" id="GO:0016787">
    <property type="term" value="F:hydrolase activity"/>
    <property type="evidence" value="ECO:0007669"/>
    <property type="project" value="UniProtKB-KW"/>
</dbReference>
<evidence type="ECO:0000259" key="9">
    <source>
        <dbReference type="Pfam" id="PF13087"/>
    </source>
</evidence>
<evidence type="ECO:0000259" key="8">
    <source>
        <dbReference type="Pfam" id="PF13086"/>
    </source>
</evidence>
<feature type="domain" description="ZNFX1" evidence="10">
    <location>
        <begin position="236"/>
        <end position="349"/>
    </location>
</feature>
<evidence type="ECO:0000256" key="7">
    <source>
        <dbReference type="SAM" id="MobiDB-lite"/>
    </source>
</evidence>
<evidence type="ECO:0000313" key="11">
    <source>
        <dbReference type="EMBL" id="KAG2226129.1"/>
    </source>
</evidence>